<organism evidence="4 5">
    <name type="scientific">Desmophyllum pertusum</name>
    <dbReference type="NCBI Taxonomy" id="174260"/>
    <lineage>
        <taxon>Eukaryota</taxon>
        <taxon>Metazoa</taxon>
        <taxon>Cnidaria</taxon>
        <taxon>Anthozoa</taxon>
        <taxon>Hexacorallia</taxon>
        <taxon>Scleractinia</taxon>
        <taxon>Caryophylliina</taxon>
        <taxon>Caryophylliidae</taxon>
        <taxon>Desmophyllum</taxon>
    </lineage>
</organism>
<feature type="domain" description="HYR" evidence="3">
    <location>
        <begin position="19"/>
        <end position="104"/>
    </location>
</feature>
<dbReference type="Pfam" id="PF02494">
    <property type="entry name" value="HYR"/>
    <property type="match status" value="2"/>
</dbReference>
<reference evidence="4" key="1">
    <citation type="submission" date="2023-01" db="EMBL/GenBank/DDBJ databases">
        <title>Genome assembly of the deep-sea coral Lophelia pertusa.</title>
        <authorList>
            <person name="Herrera S."/>
            <person name="Cordes E."/>
        </authorList>
    </citation>
    <scope>NUCLEOTIDE SEQUENCE</scope>
    <source>
        <strain evidence="4">USNM1676648</strain>
        <tissue evidence="4">Polyp</tissue>
    </source>
</reference>
<gene>
    <name evidence="4" type="ORF">OS493_006500</name>
</gene>
<keyword evidence="5" id="KW-1185">Reference proteome</keyword>
<evidence type="ECO:0000256" key="2">
    <source>
        <dbReference type="SAM" id="MobiDB-lite"/>
    </source>
</evidence>
<dbReference type="AlphaFoldDB" id="A0A9X0A4Y0"/>
<accession>A0A9X0A4Y0</accession>
<dbReference type="Proteomes" id="UP001163046">
    <property type="component" value="Unassembled WGS sequence"/>
</dbReference>
<proteinExistence type="predicted"/>
<dbReference type="OrthoDB" id="5948052at2759"/>
<comment type="caution">
    <text evidence="4">The sequence shown here is derived from an EMBL/GenBank/DDBJ whole genome shotgun (WGS) entry which is preliminary data.</text>
</comment>
<sequence length="337" mass="37196">MEKVVITHQELTGVRLADIDHQPPKIKCPDDVKSNTEPNKPTRRVAWNRPVATDNTGNAPTIDTYPPWIVSPHVFRIGSTRIFYTATDQNGNAQSCAFTVTITDDEPPTLTCPKDIEVKKTTAGPTVTVHWRSPIYEDNSGEAVTLFTESIKGSGFRVGQHRIKYEAADRSGNKAFCIFTITVSAPTCRQYAPPVNGLLACVQSDILSSKVCTPQCNLNTDFSRIPSNMYICQSTGEWYPLDSRPTVSRELPWPDCTDVVKPGSPKKGTSWQSLAGDCSDPAVQIQAKQNLLQGVTSVFWDMGLLTRDVKIACGKTAAKKVIRGQISRRRRSVRRGN</sequence>
<evidence type="ECO:0000313" key="5">
    <source>
        <dbReference type="Proteomes" id="UP001163046"/>
    </source>
</evidence>
<feature type="domain" description="HYR" evidence="3">
    <location>
        <begin position="105"/>
        <end position="185"/>
    </location>
</feature>
<feature type="region of interest" description="Disordered" evidence="2">
    <location>
        <begin position="22"/>
        <end position="42"/>
    </location>
</feature>
<dbReference type="PANTHER" id="PTHR24273">
    <property type="entry name" value="FI04643P-RELATED"/>
    <property type="match status" value="1"/>
</dbReference>
<feature type="compositionally biased region" description="Basic and acidic residues" evidence="2">
    <location>
        <begin position="22"/>
        <end position="34"/>
    </location>
</feature>
<evidence type="ECO:0000256" key="1">
    <source>
        <dbReference type="ARBA" id="ARBA00022737"/>
    </source>
</evidence>
<dbReference type="PANTHER" id="PTHR24273:SF32">
    <property type="entry name" value="HYALIN"/>
    <property type="match status" value="1"/>
</dbReference>
<name>A0A9X0A4Y0_9CNID</name>
<keyword evidence="1" id="KW-0677">Repeat</keyword>
<evidence type="ECO:0000313" key="4">
    <source>
        <dbReference type="EMBL" id="KAJ7393516.1"/>
    </source>
</evidence>
<dbReference type="EMBL" id="MU825398">
    <property type="protein sequence ID" value="KAJ7393516.1"/>
    <property type="molecule type" value="Genomic_DNA"/>
</dbReference>
<dbReference type="InterPro" id="IPR003410">
    <property type="entry name" value="HYR_dom"/>
</dbReference>
<protein>
    <recommendedName>
        <fullName evidence="3">HYR domain-containing protein</fullName>
    </recommendedName>
</protein>
<dbReference type="PROSITE" id="PS50825">
    <property type="entry name" value="HYR"/>
    <property type="match status" value="2"/>
</dbReference>
<evidence type="ECO:0000259" key="3">
    <source>
        <dbReference type="PROSITE" id="PS50825"/>
    </source>
</evidence>